<dbReference type="Pfam" id="PF00126">
    <property type="entry name" value="HTH_1"/>
    <property type="match status" value="1"/>
</dbReference>
<evidence type="ECO:0000313" key="6">
    <source>
        <dbReference type="EMBL" id="MDC3986379.1"/>
    </source>
</evidence>
<dbReference type="Pfam" id="PF03466">
    <property type="entry name" value="LysR_substrate"/>
    <property type="match status" value="1"/>
</dbReference>
<keyword evidence="2" id="KW-0805">Transcription regulation</keyword>
<dbReference type="GO" id="GO:0043565">
    <property type="term" value="F:sequence-specific DNA binding"/>
    <property type="evidence" value="ECO:0007669"/>
    <property type="project" value="TreeGrafter"/>
</dbReference>
<dbReference type="PANTHER" id="PTHR30537:SF3">
    <property type="entry name" value="TRANSCRIPTIONAL REGULATORY PROTEIN"/>
    <property type="match status" value="1"/>
</dbReference>
<evidence type="ECO:0000256" key="2">
    <source>
        <dbReference type="ARBA" id="ARBA00023015"/>
    </source>
</evidence>
<sequence length="301" mass="32666">MTDAEPGWELYRSFLGVLKEGSLSGAARSLGLTQPTVGRHVEALEQALGLALFTRSQLGLAPTEAALALEPYAETLAATAAALLRVAQSQGDGVRGTVRITASEVVGVEVLPPILAALREQHPGLMVELALTSRVEDLLKREADIAVRMVRPSQDVLLARRVGTIELGLHAHEDYLGRHGTPRSLRELMNGHAIIGFDRETAFLRGLRKELGPLRRDAFALRADSDLAQLAAIRAGYGIGICQVGLARRDARLIRVLPKDLSLPLDTWVAMHVDLRDSPRCRVAFEAVAEGLRRYIEGEVS</sequence>
<evidence type="ECO:0000313" key="8">
    <source>
        <dbReference type="Proteomes" id="UP001151081"/>
    </source>
</evidence>
<dbReference type="Gene3D" id="3.40.190.290">
    <property type="match status" value="1"/>
</dbReference>
<accession>A0A9X3XI40</accession>
<dbReference type="InterPro" id="IPR058163">
    <property type="entry name" value="LysR-type_TF_proteobact-type"/>
</dbReference>
<dbReference type="EMBL" id="JAGTJJ010000074">
    <property type="protein sequence ID" value="MDC3988471.1"/>
    <property type="molecule type" value="Genomic_DNA"/>
</dbReference>
<organism evidence="7 8">
    <name type="scientific">Polyangium jinanense</name>
    <dbReference type="NCBI Taxonomy" id="2829994"/>
    <lineage>
        <taxon>Bacteria</taxon>
        <taxon>Pseudomonadati</taxon>
        <taxon>Myxococcota</taxon>
        <taxon>Polyangia</taxon>
        <taxon>Polyangiales</taxon>
        <taxon>Polyangiaceae</taxon>
        <taxon>Polyangium</taxon>
    </lineage>
</organism>
<comment type="caution">
    <text evidence="7">The sequence shown here is derived from an EMBL/GenBank/DDBJ whole genome shotgun (WGS) entry which is preliminary data.</text>
</comment>
<dbReference type="PROSITE" id="PS50931">
    <property type="entry name" value="HTH_LYSR"/>
    <property type="match status" value="1"/>
</dbReference>
<comment type="similarity">
    <text evidence="1">Belongs to the LysR transcriptional regulatory family.</text>
</comment>
<dbReference type="InterPro" id="IPR036388">
    <property type="entry name" value="WH-like_DNA-bd_sf"/>
</dbReference>
<keyword evidence="4" id="KW-0804">Transcription</keyword>
<dbReference type="InterPro" id="IPR000847">
    <property type="entry name" value="LysR_HTH_N"/>
</dbReference>
<evidence type="ECO:0000256" key="3">
    <source>
        <dbReference type="ARBA" id="ARBA00023125"/>
    </source>
</evidence>
<proteinExistence type="inferred from homology"/>
<dbReference type="SUPFAM" id="SSF53850">
    <property type="entry name" value="Periplasmic binding protein-like II"/>
    <property type="match status" value="1"/>
</dbReference>
<dbReference type="Proteomes" id="UP001151081">
    <property type="component" value="Unassembled WGS sequence"/>
</dbReference>
<dbReference type="GO" id="GO:0006351">
    <property type="term" value="P:DNA-templated transcription"/>
    <property type="evidence" value="ECO:0007669"/>
    <property type="project" value="TreeGrafter"/>
</dbReference>
<dbReference type="SUPFAM" id="SSF46785">
    <property type="entry name" value="Winged helix' DNA-binding domain"/>
    <property type="match status" value="1"/>
</dbReference>
<reference evidence="7 8" key="1">
    <citation type="submission" date="2021-04" db="EMBL/GenBank/DDBJ databases">
        <title>Genome analysis of Polyangium sp.</title>
        <authorList>
            <person name="Li Y."/>
            <person name="Wang J."/>
        </authorList>
    </citation>
    <scope>NUCLEOTIDE SEQUENCE [LARGE SCALE GENOMIC DNA]</scope>
    <source>
        <strain evidence="7 8">SDU14</strain>
    </source>
</reference>
<gene>
    <name evidence="6" type="ORF">KEG57_38240</name>
    <name evidence="7" type="ORF">KEG57_48845</name>
</gene>
<evidence type="ECO:0000256" key="4">
    <source>
        <dbReference type="ARBA" id="ARBA00023163"/>
    </source>
</evidence>
<dbReference type="EMBL" id="JAGTJJ010000038">
    <property type="protein sequence ID" value="MDC3986379.1"/>
    <property type="molecule type" value="Genomic_DNA"/>
</dbReference>
<dbReference type="InterPro" id="IPR005119">
    <property type="entry name" value="LysR_subst-bd"/>
</dbReference>
<dbReference type="Gene3D" id="1.10.10.10">
    <property type="entry name" value="Winged helix-like DNA-binding domain superfamily/Winged helix DNA-binding domain"/>
    <property type="match status" value="1"/>
</dbReference>
<dbReference type="PANTHER" id="PTHR30537">
    <property type="entry name" value="HTH-TYPE TRANSCRIPTIONAL REGULATOR"/>
    <property type="match status" value="1"/>
</dbReference>
<dbReference type="PRINTS" id="PR00039">
    <property type="entry name" value="HTHLYSR"/>
</dbReference>
<keyword evidence="3" id="KW-0238">DNA-binding</keyword>
<keyword evidence="8" id="KW-1185">Reference proteome</keyword>
<dbReference type="AlphaFoldDB" id="A0A9X3XI40"/>
<evidence type="ECO:0000256" key="1">
    <source>
        <dbReference type="ARBA" id="ARBA00009437"/>
    </source>
</evidence>
<dbReference type="InterPro" id="IPR036390">
    <property type="entry name" value="WH_DNA-bd_sf"/>
</dbReference>
<evidence type="ECO:0000313" key="7">
    <source>
        <dbReference type="EMBL" id="MDC3988471.1"/>
    </source>
</evidence>
<name>A0A9X3XI40_9BACT</name>
<dbReference type="RefSeq" id="WP_272424539.1">
    <property type="nucleotide sequence ID" value="NZ_JAGTJJ010000038.1"/>
</dbReference>
<dbReference type="GO" id="GO:0003700">
    <property type="term" value="F:DNA-binding transcription factor activity"/>
    <property type="evidence" value="ECO:0007669"/>
    <property type="project" value="InterPro"/>
</dbReference>
<evidence type="ECO:0000259" key="5">
    <source>
        <dbReference type="PROSITE" id="PS50931"/>
    </source>
</evidence>
<feature type="domain" description="HTH lysR-type" evidence="5">
    <location>
        <begin position="12"/>
        <end position="63"/>
    </location>
</feature>
<protein>
    <submittedName>
        <fullName evidence="7">LysR family transcriptional regulator</fullName>
    </submittedName>
</protein>